<dbReference type="AlphaFoldDB" id="A0A511D0E7"/>
<evidence type="ECO:0000313" key="2">
    <source>
        <dbReference type="EMBL" id="GEL18262.1"/>
    </source>
</evidence>
<dbReference type="Gene3D" id="1.10.3210.10">
    <property type="entry name" value="Hypothetical protein af1432"/>
    <property type="match status" value="1"/>
</dbReference>
<dbReference type="CDD" id="cd00077">
    <property type="entry name" value="HDc"/>
    <property type="match status" value="1"/>
</dbReference>
<keyword evidence="3" id="KW-1185">Reference proteome</keyword>
<protein>
    <recommendedName>
        <fullName evidence="1">HD-GYP domain-containing protein</fullName>
    </recommendedName>
</protein>
<dbReference type="STRING" id="1123024.GCA_000423625_03847"/>
<gene>
    <name evidence="2" type="ORF">PA7_20990</name>
</gene>
<sequence>MLAGIAAVAGLHHERLDGSGYPRGLTATAIPAPARILAAADVYHALTEPCPHRSAHLPAQAQRLLRAEVLAGRVDGAATDAVLAVAGHRVRCRAG</sequence>
<name>A0A511D0E7_9PSEU</name>
<dbReference type="Pfam" id="PF13487">
    <property type="entry name" value="HD_5"/>
    <property type="match status" value="1"/>
</dbReference>
<dbReference type="Proteomes" id="UP000321328">
    <property type="component" value="Unassembled WGS sequence"/>
</dbReference>
<comment type="caution">
    <text evidence="2">The sequence shown here is derived from an EMBL/GenBank/DDBJ whole genome shotgun (WGS) entry which is preliminary data.</text>
</comment>
<dbReference type="PROSITE" id="PS51832">
    <property type="entry name" value="HD_GYP"/>
    <property type="match status" value="1"/>
</dbReference>
<dbReference type="PANTHER" id="PTHR43155:SF2">
    <property type="entry name" value="CYCLIC DI-GMP PHOSPHODIESTERASE PA4108"/>
    <property type="match status" value="1"/>
</dbReference>
<organism evidence="2 3">
    <name type="scientific">Pseudonocardia asaccharolytica DSM 44247 = NBRC 16224</name>
    <dbReference type="NCBI Taxonomy" id="1123024"/>
    <lineage>
        <taxon>Bacteria</taxon>
        <taxon>Bacillati</taxon>
        <taxon>Actinomycetota</taxon>
        <taxon>Actinomycetes</taxon>
        <taxon>Pseudonocardiales</taxon>
        <taxon>Pseudonocardiaceae</taxon>
        <taxon>Pseudonocardia</taxon>
    </lineage>
</organism>
<dbReference type="InterPro" id="IPR003607">
    <property type="entry name" value="HD/PDEase_dom"/>
</dbReference>
<dbReference type="InterPro" id="IPR037522">
    <property type="entry name" value="HD_GYP_dom"/>
</dbReference>
<reference evidence="2 3" key="1">
    <citation type="submission" date="2019-07" db="EMBL/GenBank/DDBJ databases">
        <title>Whole genome shotgun sequence of Pseudonocardia asaccharolytica NBRC 16224.</title>
        <authorList>
            <person name="Hosoyama A."/>
            <person name="Uohara A."/>
            <person name="Ohji S."/>
            <person name="Ichikawa N."/>
        </authorList>
    </citation>
    <scope>NUCLEOTIDE SEQUENCE [LARGE SCALE GENOMIC DNA]</scope>
    <source>
        <strain evidence="2 3">NBRC 16224</strain>
    </source>
</reference>
<proteinExistence type="predicted"/>
<feature type="domain" description="HD-GYP" evidence="1">
    <location>
        <begin position="1"/>
        <end position="95"/>
    </location>
</feature>
<dbReference type="PANTHER" id="PTHR43155">
    <property type="entry name" value="CYCLIC DI-GMP PHOSPHODIESTERASE PA4108-RELATED"/>
    <property type="match status" value="1"/>
</dbReference>
<dbReference type="EMBL" id="BJVI01000017">
    <property type="protein sequence ID" value="GEL18262.1"/>
    <property type="molecule type" value="Genomic_DNA"/>
</dbReference>
<dbReference type="SUPFAM" id="SSF109604">
    <property type="entry name" value="HD-domain/PDEase-like"/>
    <property type="match status" value="1"/>
</dbReference>
<evidence type="ECO:0000259" key="1">
    <source>
        <dbReference type="PROSITE" id="PS51832"/>
    </source>
</evidence>
<evidence type="ECO:0000313" key="3">
    <source>
        <dbReference type="Proteomes" id="UP000321328"/>
    </source>
</evidence>
<accession>A0A511D0E7</accession>